<evidence type="ECO:0000256" key="5">
    <source>
        <dbReference type="ARBA" id="ARBA00023239"/>
    </source>
</evidence>
<evidence type="ECO:0000313" key="9">
    <source>
        <dbReference type="EMBL" id="RLP77061.1"/>
    </source>
</evidence>
<keyword evidence="10" id="KW-1185">Reference proteome</keyword>
<name>A0A3L7ABM9_9MICO</name>
<dbReference type="GO" id="GO:0008932">
    <property type="term" value="F:lytic endotransglycosylase activity"/>
    <property type="evidence" value="ECO:0007669"/>
    <property type="project" value="UniProtKB-UniRule"/>
</dbReference>
<dbReference type="EMBL" id="RCUX01000003">
    <property type="protein sequence ID" value="RLP77061.1"/>
    <property type="molecule type" value="Genomic_DNA"/>
</dbReference>
<dbReference type="OrthoDB" id="9814591at2"/>
<evidence type="ECO:0000256" key="1">
    <source>
        <dbReference type="ARBA" id="ARBA00022475"/>
    </source>
</evidence>
<comment type="subcellular location">
    <subcellularLocation>
        <location evidence="7">Cell membrane</location>
        <topology evidence="7">Single-pass membrane protein</topology>
    </subcellularLocation>
</comment>
<feature type="region of interest" description="Disordered" evidence="8">
    <location>
        <begin position="65"/>
        <end position="84"/>
    </location>
</feature>
<keyword evidence="4 7" id="KW-0472">Membrane</keyword>
<evidence type="ECO:0000313" key="10">
    <source>
        <dbReference type="Proteomes" id="UP000272503"/>
    </source>
</evidence>
<feature type="site" description="Important for catalytic activity" evidence="7">
    <location>
        <position position="349"/>
    </location>
</feature>
<feature type="region of interest" description="Disordered" evidence="8">
    <location>
        <begin position="1"/>
        <end position="43"/>
    </location>
</feature>
<dbReference type="Proteomes" id="UP000272503">
    <property type="component" value="Unassembled WGS sequence"/>
</dbReference>
<evidence type="ECO:0000256" key="4">
    <source>
        <dbReference type="ARBA" id="ARBA00023136"/>
    </source>
</evidence>
<protein>
    <recommendedName>
        <fullName evidence="7">Endolytic murein transglycosylase</fullName>
        <ecNumber evidence="7">4.2.2.29</ecNumber>
    </recommendedName>
    <alternativeName>
        <fullName evidence="7">Peptidoglycan lytic transglycosylase</fullName>
    </alternativeName>
    <alternativeName>
        <fullName evidence="7">Peptidoglycan polymerization terminase</fullName>
    </alternativeName>
</protein>
<dbReference type="NCBIfam" id="TIGR00247">
    <property type="entry name" value="endolytic transglycosylase MltG"/>
    <property type="match status" value="1"/>
</dbReference>
<accession>A0A3L7ABM9</accession>
<keyword evidence="3 7" id="KW-1133">Transmembrane helix</keyword>
<dbReference type="Pfam" id="PF02618">
    <property type="entry name" value="YceG"/>
    <property type="match status" value="1"/>
</dbReference>
<evidence type="ECO:0000256" key="2">
    <source>
        <dbReference type="ARBA" id="ARBA00022692"/>
    </source>
</evidence>
<comment type="caution">
    <text evidence="9">The sequence shown here is derived from an EMBL/GenBank/DDBJ whole genome shotgun (WGS) entry which is preliminary data.</text>
</comment>
<organism evidence="9 10">
    <name type="scientific">Mycetocola tolaasinivorans</name>
    <dbReference type="NCBI Taxonomy" id="76635"/>
    <lineage>
        <taxon>Bacteria</taxon>
        <taxon>Bacillati</taxon>
        <taxon>Actinomycetota</taxon>
        <taxon>Actinomycetes</taxon>
        <taxon>Micrococcales</taxon>
        <taxon>Microbacteriaceae</taxon>
        <taxon>Mycetocola</taxon>
    </lineage>
</organism>
<keyword evidence="5 7" id="KW-0456">Lyase</keyword>
<evidence type="ECO:0000256" key="8">
    <source>
        <dbReference type="SAM" id="MobiDB-lite"/>
    </source>
</evidence>
<evidence type="ECO:0000256" key="6">
    <source>
        <dbReference type="ARBA" id="ARBA00023316"/>
    </source>
</evidence>
<keyword evidence="1 7" id="KW-1003">Cell membrane</keyword>
<dbReference type="Gene3D" id="3.30.1490.480">
    <property type="entry name" value="Endolytic murein transglycosylase"/>
    <property type="match status" value="1"/>
</dbReference>
<comment type="similarity">
    <text evidence="7">Belongs to the transglycosylase MltG family.</text>
</comment>
<dbReference type="EC" id="4.2.2.29" evidence="7"/>
<gene>
    <name evidence="7 9" type="primary">mltG</name>
    <name evidence="9" type="ORF">D9V32_05420</name>
</gene>
<evidence type="ECO:0000256" key="7">
    <source>
        <dbReference type="HAMAP-Rule" id="MF_02065"/>
    </source>
</evidence>
<dbReference type="AlphaFoldDB" id="A0A3L7ABM9"/>
<feature type="transmembrane region" description="Helical" evidence="7">
    <location>
        <begin position="127"/>
        <end position="153"/>
    </location>
</feature>
<keyword evidence="6 7" id="KW-0961">Cell wall biogenesis/degradation</keyword>
<keyword evidence="2 7" id="KW-0812">Transmembrane</keyword>
<evidence type="ECO:0000256" key="3">
    <source>
        <dbReference type="ARBA" id="ARBA00022989"/>
    </source>
</evidence>
<dbReference type="PANTHER" id="PTHR30518:SF2">
    <property type="entry name" value="ENDOLYTIC MUREIN TRANSGLYCOSYLASE"/>
    <property type="match status" value="1"/>
</dbReference>
<dbReference type="PANTHER" id="PTHR30518">
    <property type="entry name" value="ENDOLYTIC MUREIN TRANSGLYCOSYLASE"/>
    <property type="match status" value="1"/>
</dbReference>
<sequence length="476" mass="50845">MTVTDPQNHKFPERLVPGDQPEHEAAAGQPPISPGEHETGDHLSAAFSELTGELNRDAIAEHERALLQPEPILPAPTSRREAREQAQIAETRAQRRAEAEAALARHTETAKSTAKSSAKPRRRGRRALIITSISVVVVAALVGIGAVTLGPVIGPLIDRFSSLDVKDYDGDGTGQVTVTIADGDNGTAIARTLYKSGVTASVDAFYQLLVRGGNEPVFHPGLYSMRKEMSAVSALAALQNPGNRLEGGLLVREGDTGHTILPGLADALKVPLAEVEAAAANPASFGLPADAPTLEGWLSPRTYTFPAGTTPTKALQTMVDRTKRSLNEAGVPADQYERVLTIASIIQREARQPQDFAKVSRVIQNRLAANMKLQMDSTAQYGTGQKDGSVWSSAESLRDQNDWNTYERQGLPIGPISNPGDDAIVAAVSPAEGDWLFFVTINLDTGETVFTTNDADHTAAVKQLRDWCSANPGRGC</sequence>
<comment type="function">
    <text evidence="7">Functions as a peptidoglycan terminase that cleaves nascent peptidoglycan strands endolytically to terminate their elongation.</text>
</comment>
<proteinExistence type="inferred from homology"/>
<reference evidence="9 10" key="1">
    <citation type="submission" date="2018-10" db="EMBL/GenBank/DDBJ databases">
        <authorList>
            <person name="Li J."/>
        </authorList>
    </citation>
    <scope>NUCLEOTIDE SEQUENCE [LARGE SCALE GENOMIC DNA]</scope>
    <source>
        <strain evidence="9 10">IF 016277</strain>
    </source>
</reference>
<dbReference type="HAMAP" id="MF_02065">
    <property type="entry name" value="MltG"/>
    <property type="match status" value="1"/>
</dbReference>
<dbReference type="InterPro" id="IPR003770">
    <property type="entry name" value="MLTG-like"/>
</dbReference>
<dbReference type="GO" id="GO:0009252">
    <property type="term" value="P:peptidoglycan biosynthetic process"/>
    <property type="evidence" value="ECO:0007669"/>
    <property type="project" value="UniProtKB-UniRule"/>
</dbReference>
<dbReference type="GO" id="GO:0005886">
    <property type="term" value="C:plasma membrane"/>
    <property type="evidence" value="ECO:0007669"/>
    <property type="project" value="UniProtKB-SubCell"/>
</dbReference>
<dbReference type="GO" id="GO:0071555">
    <property type="term" value="P:cell wall organization"/>
    <property type="evidence" value="ECO:0007669"/>
    <property type="project" value="UniProtKB-KW"/>
</dbReference>
<comment type="catalytic activity">
    <reaction evidence="7">
        <text>a peptidoglycan chain = a peptidoglycan chain with N-acetyl-1,6-anhydromuramyl-[peptide] at the reducing end + a peptidoglycan chain with N-acetylglucosamine at the non-reducing end.</text>
        <dbReference type="EC" id="4.2.2.29"/>
    </reaction>
</comment>